<organism evidence="2">
    <name type="scientific">Aphanomyces astaci</name>
    <name type="common">Crayfish plague agent</name>
    <dbReference type="NCBI Taxonomy" id="112090"/>
    <lineage>
        <taxon>Eukaryota</taxon>
        <taxon>Sar</taxon>
        <taxon>Stramenopiles</taxon>
        <taxon>Oomycota</taxon>
        <taxon>Saprolegniomycetes</taxon>
        <taxon>Saprolegniales</taxon>
        <taxon>Verrucalvaceae</taxon>
        <taxon>Aphanomyces</taxon>
    </lineage>
</organism>
<dbReference type="RefSeq" id="XP_009829304.1">
    <property type="nucleotide sequence ID" value="XM_009831002.1"/>
</dbReference>
<dbReference type="AlphaFoldDB" id="W4GQ42"/>
<evidence type="ECO:0000313" key="2">
    <source>
        <dbReference type="EMBL" id="ETV81446.1"/>
    </source>
</evidence>
<sequence length="70" mass="7390">MEQSSLSVPALDRSSADTTDASPAGLIQILTFACIPGAADSDSTFWHVKDSELNGAAYVQWKVTTTDDGK</sequence>
<name>W4GQ42_APHAT</name>
<reference evidence="2" key="1">
    <citation type="submission" date="2013-12" db="EMBL/GenBank/DDBJ databases">
        <title>The Genome Sequence of Aphanomyces astaci APO3.</title>
        <authorList>
            <consortium name="The Broad Institute Genomics Platform"/>
            <person name="Russ C."/>
            <person name="Tyler B."/>
            <person name="van West P."/>
            <person name="Dieguez-Uribeondo J."/>
            <person name="Young S.K."/>
            <person name="Zeng Q."/>
            <person name="Gargeya S."/>
            <person name="Fitzgerald M."/>
            <person name="Abouelleil A."/>
            <person name="Alvarado L."/>
            <person name="Chapman S.B."/>
            <person name="Gainer-Dewar J."/>
            <person name="Goldberg J."/>
            <person name="Griggs A."/>
            <person name="Gujja S."/>
            <person name="Hansen M."/>
            <person name="Howarth C."/>
            <person name="Imamovic A."/>
            <person name="Ireland A."/>
            <person name="Larimer J."/>
            <person name="McCowan C."/>
            <person name="Murphy C."/>
            <person name="Pearson M."/>
            <person name="Poon T.W."/>
            <person name="Priest M."/>
            <person name="Roberts A."/>
            <person name="Saif S."/>
            <person name="Shea T."/>
            <person name="Sykes S."/>
            <person name="Wortman J."/>
            <person name="Nusbaum C."/>
            <person name="Birren B."/>
        </authorList>
    </citation>
    <scope>NUCLEOTIDE SEQUENCE [LARGE SCALE GENOMIC DNA]</scope>
    <source>
        <strain evidence="2">APO3</strain>
    </source>
</reference>
<gene>
    <name evidence="2" type="ORF">H257_05971</name>
</gene>
<dbReference type="GeneID" id="20807967"/>
<accession>W4GQ42</accession>
<dbReference type="EMBL" id="KI913124">
    <property type="protein sequence ID" value="ETV81446.1"/>
    <property type="molecule type" value="Genomic_DNA"/>
</dbReference>
<protein>
    <submittedName>
        <fullName evidence="2">Uncharacterized protein</fullName>
    </submittedName>
</protein>
<evidence type="ECO:0000256" key="1">
    <source>
        <dbReference type="SAM" id="MobiDB-lite"/>
    </source>
</evidence>
<dbReference type="VEuPathDB" id="FungiDB:H257_05971"/>
<proteinExistence type="predicted"/>
<feature type="region of interest" description="Disordered" evidence="1">
    <location>
        <begin position="1"/>
        <end position="20"/>
    </location>
</feature>